<evidence type="ECO:0000256" key="1">
    <source>
        <dbReference type="SAM" id="Coils"/>
    </source>
</evidence>
<dbReference type="Pfam" id="PF14291">
    <property type="entry name" value="DUF4371"/>
    <property type="match status" value="1"/>
</dbReference>
<gene>
    <name evidence="3" type="ORF">MEUPH1_LOCUS24388</name>
</gene>
<evidence type="ECO:0000313" key="3">
    <source>
        <dbReference type="EMBL" id="CAI6370248.1"/>
    </source>
</evidence>
<accession>A0AAV0XR24</accession>
<dbReference type="GO" id="GO:0046983">
    <property type="term" value="F:protein dimerization activity"/>
    <property type="evidence" value="ECO:0007669"/>
    <property type="project" value="InterPro"/>
</dbReference>
<dbReference type="InterPro" id="IPR008906">
    <property type="entry name" value="HATC_C_dom"/>
</dbReference>
<evidence type="ECO:0000259" key="2">
    <source>
        <dbReference type="SMART" id="SM00597"/>
    </source>
</evidence>
<dbReference type="Pfam" id="PF05699">
    <property type="entry name" value="Dimer_Tnp_hAT"/>
    <property type="match status" value="1"/>
</dbReference>
<proteinExistence type="predicted"/>
<dbReference type="InterPro" id="IPR025398">
    <property type="entry name" value="DUF4371"/>
</dbReference>
<evidence type="ECO:0000313" key="4">
    <source>
        <dbReference type="Proteomes" id="UP001160148"/>
    </source>
</evidence>
<dbReference type="InterPro" id="IPR052958">
    <property type="entry name" value="IFN-induced_PKR_regulator"/>
</dbReference>
<dbReference type="PANTHER" id="PTHR46289:SF14">
    <property type="entry name" value="DUF4371 DOMAIN-CONTAINING PROTEIN"/>
    <property type="match status" value="1"/>
</dbReference>
<dbReference type="EMBL" id="CARXXK010000295">
    <property type="protein sequence ID" value="CAI6370248.1"/>
    <property type="molecule type" value="Genomic_DNA"/>
</dbReference>
<feature type="domain" description="TTF-type" evidence="2">
    <location>
        <begin position="112"/>
        <end position="212"/>
    </location>
</feature>
<dbReference type="InterPro" id="IPR006580">
    <property type="entry name" value="Znf_TTF"/>
</dbReference>
<comment type="caution">
    <text evidence="3">The sequence shown here is derived from an EMBL/GenBank/DDBJ whole genome shotgun (WGS) entry which is preliminary data.</text>
</comment>
<dbReference type="SMART" id="SM00597">
    <property type="entry name" value="ZnF_TTF"/>
    <property type="match status" value="1"/>
</dbReference>
<sequence>MDTINTGKKQSILNYFKRKASTSPSQNSESGKTNKVLVTSCPVTNNENLDEKNKDCDIETNCTINSNIQLLPQINDIALFINRSLNDEEKLLVLRNVWKPPKMYKYPLLEQNKKRGLIFQSKWFDEFSWLVYSEIKKGAFCKFCAIFSKTGGALNQPLGQLVLVEYTNWKKAKKVFQNHCKLEYHINATLDAEHFINVLEKKEKSIIEQLDSDRIVQVKKNRKRLVPIIECILLCGRQELALRGHRGEKRNILIDENAIQNAGNFRAILQFRAKGDIFLQNVLEGTDTNISTSEQLTLCVRYIDSEGNLNEDFLKFIIVESLTGSDLSAAILNGLVECGLDCAFLIGQGYDGASNMSGKVQGVKSYIQTKYPKAIYVHCAAHSLNLAVSTASDLKPIRNCLGIIEKVYTFLNTPKRSAVMFHVIDNENADLNIKKLKRLCATRWIQRYDAVNDFCELLPYVMISLDKISEWRDSSGADASILKKAIDSEFLISLFVIKKLFSFGLPLCRQLQLKRIDLKDAVQLAEDTITSLKNIRENIEQEFQIIYNSVKEMANIIDVEIKAKRITNKQKHRANYKTENDENMELVDFFRISIFIPYIDNFISQLELRFVDHKKIFEGFECLFSNQSSKEELESFNNLLEFYTPLIDSNNSTAELMLWKVKLSRLNIVPKTSLEAFLLCDAKIFPNINKLLKILCTLPVSTATPERTFSTLKRVKTYLRNTTGQNRLNGLCMLSVHKNINVTPDEVLNILSLSSRKLDFVL</sequence>
<name>A0AAV0XR24_9HEMI</name>
<dbReference type="PANTHER" id="PTHR46289">
    <property type="entry name" value="52 KDA REPRESSOR OF THE INHIBITOR OF THE PROTEIN KINASE-LIKE PROTEIN-RELATED"/>
    <property type="match status" value="1"/>
</dbReference>
<dbReference type="InterPro" id="IPR012337">
    <property type="entry name" value="RNaseH-like_sf"/>
</dbReference>
<dbReference type="Proteomes" id="UP001160148">
    <property type="component" value="Unassembled WGS sequence"/>
</dbReference>
<organism evidence="3 4">
    <name type="scientific">Macrosiphum euphorbiae</name>
    <name type="common">potato aphid</name>
    <dbReference type="NCBI Taxonomy" id="13131"/>
    <lineage>
        <taxon>Eukaryota</taxon>
        <taxon>Metazoa</taxon>
        <taxon>Ecdysozoa</taxon>
        <taxon>Arthropoda</taxon>
        <taxon>Hexapoda</taxon>
        <taxon>Insecta</taxon>
        <taxon>Pterygota</taxon>
        <taxon>Neoptera</taxon>
        <taxon>Paraneoptera</taxon>
        <taxon>Hemiptera</taxon>
        <taxon>Sternorrhyncha</taxon>
        <taxon>Aphidomorpha</taxon>
        <taxon>Aphidoidea</taxon>
        <taxon>Aphididae</taxon>
        <taxon>Macrosiphini</taxon>
        <taxon>Macrosiphum</taxon>
    </lineage>
</organism>
<keyword evidence="1" id="KW-0175">Coiled coil</keyword>
<dbReference type="AlphaFoldDB" id="A0AAV0XR24"/>
<keyword evidence="4" id="KW-1185">Reference proteome</keyword>
<protein>
    <recommendedName>
        <fullName evidence="2">TTF-type domain-containing protein</fullName>
    </recommendedName>
</protein>
<dbReference type="SUPFAM" id="SSF53098">
    <property type="entry name" value="Ribonuclease H-like"/>
    <property type="match status" value="1"/>
</dbReference>
<reference evidence="3 4" key="1">
    <citation type="submission" date="2023-01" db="EMBL/GenBank/DDBJ databases">
        <authorList>
            <person name="Whitehead M."/>
        </authorList>
    </citation>
    <scope>NUCLEOTIDE SEQUENCE [LARGE SCALE GENOMIC DNA]</scope>
</reference>
<feature type="coiled-coil region" evidence="1">
    <location>
        <begin position="508"/>
        <end position="542"/>
    </location>
</feature>